<keyword evidence="2" id="KW-0424">Laminin EGF-like domain</keyword>
<dbReference type="Proteomes" id="UP000828390">
    <property type="component" value="Unassembled WGS sequence"/>
</dbReference>
<dbReference type="PROSITE" id="PS51117">
    <property type="entry name" value="LAMININ_NTER"/>
    <property type="match status" value="1"/>
</dbReference>
<accession>A0A9D4EQV4</accession>
<keyword evidence="5" id="KW-1185">Reference proteome</keyword>
<dbReference type="Gene3D" id="2.60.120.260">
    <property type="entry name" value="Galactose-binding domain-like"/>
    <property type="match status" value="2"/>
</dbReference>
<sequence>MKGKLLMYFFQDTKSFLNSFNDEENHTEFARTGKQNAIQAEQNQGLFPYILNLATRATIEANATCRLAPPEYFCKLVEHVDLIPRISHCDHCNARKISQAHQITYAIDGSNLWLQSPSISNGGSSTEQNQGLFPYILNLATQVTIEANATCGLAPAEYFCKLVEHVDLMPRIFHCNAREISQAHQITDKNGS</sequence>
<dbReference type="AlphaFoldDB" id="A0A9D4EQV4"/>
<protein>
    <recommendedName>
        <fullName evidence="3">Laminin N-terminal domain-containing protein</fullName>
    </recommendedName>
</protein>
<evidence type="ECO:0000259" key="3">
    <source>
        <dbReference type="PROSITE" id="PS51117"/>
    </source>
</evidence>
<evidence type="ECO:0000313" key="5">
    <source>
        <dbReference type="Proteomes" id="UP000828390"/>
    </source>
</evidence>
<keyword evidence="1" id="KW-1015">Disulfide bond</keyword>
<dbReference type="EMBL" id="JAIWYP010000008">
    <property type="protein sequence ID" value="KAH3782846.1"/>
    <property type="molecule type" value="Genomic_DNA"/>
</dbReference>
<reference evidence="4" key="1">
    <citation type="journal article" date="2019" name="bioRxiv">
        <title>The Genome of the Zebra Mussel, Dreissena polymorpha: A Resource for Invasive Species Research.</title>
        <authorList>
            <person name="McCartney M.A."/>
            <person name="Auch B."/>
            <person name="Kono T."/>
            <person name="Mallez S."/>
            <person name="Zhang Y."/>
            <person name="Obille A."/>
            <person name="Becker A."/>
            <person name="Abrahante J.E."/>
            <person name="Garbe J."/>
            <person name="Badalamenti J.P."/>
            <person name="Herman A."/>
            <person name="Mangelson H."/>
            <person name="Liachko I."/>
            <person name="Sullivan S."/>
            <person name="Sone E.D."/>
            <person name="Koren S."/>
            <person name="Silverstein K.A.T."/>
            <person name="Beckman K.B."/>
            <person name="Gohl D.M."/>
        </authorList>
    </citation>
    <scope>NUCLEOTIDE SEQUENCE</scope>
    <source>
        <strain evidence="4">Duluth1</strain>
        <tissue evidence="4">Whole animal</tissue>
    </source>
</reference>
<dbReference type="InterPro" id="IPR008211">
    <property type="entry name" value="Laminin_N"/>
</dbReference>
<gene>
    <name evidence="4" type="ORF">DPMN_160766</name>
</gene>
<feature type="domain" description="Laminin N-terminal" evidence="3">
    <location>
        <begin position="42"/>
        <end position="192"/>
    </location>
</feature>
<name>A0A9D4EQV4_DREPO</name>
<proteinExistence type="predicted"/>
<evidence type="ECO:0000256" key="1">
    <source>
        <dbReference type="ARBA" id="ARBA00023157"/>
    </source>
</evidence>
<reference evidence="4" key="2">
    <citation type="submission" date="2020-11" db="EMBL/GenBank/DDBJ databases">
        <authorList>
            <person name="McCartney M.A."/>
            <person name="Auch B."/>
            <person name="Kono T."/>
            <person name="Mallez S."/>
            <person name="Becker A."/>
            <person name="Gohl D.M."/>
            <person name="Silverstein K.A.T."/>
            <person name="Koren S."/>
            <person name="Bechman K.B."/>
            <person name="Herman A."/>
            <person name="Abrahante J.E."/>
            <person name="Garbe J."/>
        </authorList>
    </citation>
    <scope>NUCLEOTIDE SEQUENCE</scope>
    <source>
        <strain evidence="4">Duluth1</strain>
        <tissue evidence="4">Whole animal</tissue>
    </source>
</reference>
<dbReference type="SMART" id="SM00136">
    <property type="entry name" value="LamNT"/>
    <property type="match status" value="1"/>
</dbReference>
<comment type="caution">
    <text evidence="4">The sequence shown here is derived from an EMBL/GenBank/DDBJ whole genome shotgun (WGS) entry which is preliminary data.</text>
</comment>
<dbReference type="Pfam" id="PF00055">
    <property type="entry name" value="Laminin_N"/>
    <property type="match status" value="2"/>
</dbReference>
<evidence type="ECO:0000256" key="2">
    <source>
        <dbReference type="ARBA" id="ARBA00023292"/>
    </source>
</evidence>
<organism evidence="4 5">
    <name type="scientific">Dreissena polymorpha</name>
    <name type="common">Zebra mussel</name>
    <name type="synonym">Mytilus polymorpha</name>
    <dbReference type="NCBI Taxonomy" id="45954"/>
    <lineage>
        <taxon>Eukaryota</taxon>
        <taxon>Metazoa</taxon>
        <taxon>Spiralia</taxon>
        <taxon>Lophotrochozoa</taxon>
        <taxon>Mollusca</taxon>
        <taxon>Bivalvia</taxon>
        <taxon>Autobranchia</taxon>
        <taxon>Heteroconchia</taxon>
        <taxon>Euheterodonta</taxon>
        <taxon>Imparidentia</taxon>
        <taxon>Neoheterodontei</taxon>
        <taxon>Myida</taxon>
        <taxon>Dreissenoidea</taxon>
        <taxon>Dreissenidae</taxon>
        <taxon>Dreissena</taxon>
    </lineage>
</organism>
<evidence type="ECO:0000313" key="4">
    <source>
        <dbReference type="EMBL" id="KAH3782846.1"/>
    </source>
</evidence>